<sequence length="190" mass="21630">MRYTNFSTGSDLFDVLILGGNLEKEKAKQNETLNPNPKPSQNNSNLRALWTPKQITIFCEACVDEVFKGNRPTTHFNKLGWRNIEANFKKNTGKDYPRIKFKHKWDTLKKDWVAWNKLKRIPIPLSLIRQPTVETFSHSDPFDESKVLLLEGFSDLGSSDDNNLGSEGDEDEEDDVSVVWADPENGSITG</sequence>
<dbReference type="AlphaFoldDB" id="A0A2N9GQH9"/>
<dbReference type="PANTHER" id="PTHR31704:SF37">
    <property type="entry name" value="HEAT SHOCK PROTEIN"/>
    <property type="match status" value="1"/>
</dbReference>
<feature type="compositionally biased region" description="Acidic residues" evidence="1">
    <location>
        <begin position="167"/>
        <end position="176"/>
    </location>
</feature>
<reference evidence="3" key="1">
    <citation type="submission" date="2018-02" db="EMBL/GenBank/DDBJ databases">
        <authorList>
            <person name="Cohen D.B."/>
            <person name="Kent A.D."/>
        </authorList>
    </citation>
    <scope>NUCLEOTIDE SEQUENCE</scope>
</reference>
<evidence type="ECO:0000259" key="2">
    <source>
        <dbReference type="Pfam" id="PF12776"/>
    </source>
</evidence>
<dbReference type="InterPro" id="IPR024752">
    <property type="entry name" value="Myb/SANT-like_dom"/>
</dbReference>
<feature type="region of interest" description="Disordered" evidence="1">
    <location>
        <begin position="158"/>
        <end position="190"/>
    </location>
</feature>
<dbReference type="Pfam" id="PF12776">
    <property type="entry name" value="Myb_DNA-bind_3"/>
    <property type="match status" value="1"/>
</dbReference>
<gene>
    <name evidence="3" type="ORF">FSB_LOCUS29376</name>
</gene>
<feature type="domain" description="Myb/SANT-like" evidence="2">
    <location>
        <begin position="50"/>
        <end position="120"/>
    </location>
</feature>
<protein>
    <recommendedName>
        <fullName evidence="2">Myb/SANT-like domain-containing protein</fullName>
    </recommendedName>
</protein>
<dbReference type="PANTHER" id="PTHR31704">
    <property type="entry name" value="MYB/SANT-LIKE DNA-BINDING DOMAIN PROTEIN-RELATED"/>
    <property type="match status" value="1"/>
</dbReference>
<accession>A0A2N9GQH9</accession>
<proteinExistence type="predicted"/>
<evidence type="ECO:0000256" key="1">
    <source>
        <dbReference type="SAM" id="MobiDB-lite"/>
    </source>
</evidence>
<evidence type="ECO:0000313" key="3">
    <source>
        <dbReference type="EMBL" id="SPD01494.1"/>
    </source>
</evidence>
<dbReference type="EMBL" id="OIVN01002206">
    <property type="protein sequence ID" value="SPD01494.1"/>
    <property type="molecule type" value="Genomic_DNA"/>
</dbReference>
<name>A0A2N9GQH9_FAGSY</name>
<organism evidence="3">
    <name type="scientific">Fagus sylvatica</name>
    <name type="common">Beechnut</name>
    <dbReference type="NCBI Taxonomy" id="28930"/>
    <lineage>
        <taxon>Eukaryota</taxon>
        <taxon>Viridiplantae</taxon>
        <taxon>Streptophyta</taxon>
        <taxon>Embryophyta</taxon>
        <taxon>Tracheophyta</taxon>
        <taxon>Spermatophyta</taxon>
        <taxon>Magnoliopsida</taxon>
        <taxon>eudicotyledons</taxon>
        <taxon>Gunneridae</taxon>
        <taxon>Pentapetalae</taxon>
        <taxon>rosids</taxon>
        <taxon>fabids</taxon>
        <taxon>Fagales</taxon>
        <taxon>Fagaceae</taxon>
        <taxon>Fagus</taxon>
    </lineage>
</organism>